<dbReference type="AlphaFoldDB" id="A0ABD2IAK0"/>
<sequence length="100" mass="11527">MLLDTAHKKKQKKIFPSRKSKRQFLQLRAVQTAEQHSKRRKTSTASPFVVNSPPREREKEKGQQKRKTETTEGPSFRKVGSIDGHLDNLSNTKLASKREL</sequence>
<protein>
    <submittedName>
        <fullName evidence="2">Uncharacterized protein</fullName>
    </submittedName>
</protein>
<organism evidence="2 3">
    <name type="scientific">Heterodera trifolii</name>
    <dbReference type="NCBI Taxonomy" id="157864"/>
    <lineage>
        <taxon>Eukaryota</taxon>
        <taxon>Metazoa</taxon>
        <taxon>Ecdysozoa</taxon>
        <taxon>Nematoda</taxon>
        <taxon>Chromadorea</taxon>
        <taxon>Rhabditida</taxon>
        <taxon>Tylenchina</taxon>
        <taxon>Tylenchomorpha</taxon>
        <taxon>Tylenchoidea</taxon>
        <taxon>Heteroderidae</taxon>
        <taxon>Heteroderinae</taxon>
        <taxon>Heterodera</taxon>
    </lineage>
</organism>
<name>A0ABD2IAK0_9BILA</name>
<reference evidence="2 3" key="1">
    <citation type="submission" date="2024-10" db="EMBL/GenBank/DDBJ databases">
        <authorList>
            <person name="Kim D."/>
        </authorList>
    </citation>
    <scope>NUCLEOTIDE SEQUENCE [LARGE SCALE GENOMIC DNA]</scope>
    <source>
        <strain evidence="2">BH-2024</strain>
    </source>
</reference>
<keyword evidence="3" id="KW-1185">Reference proteome</keyword>
<dbReference type="EMBL" id="JBICBT010001254">
    <property type="protein sequence ID" value="KAL3076243.1"/>
    <property type="molecule type" value="Genomic_DNA"/>
</dbReference>
<evidence type="ECO:0000313" key="2">
    <source>
        <dbReference type="EMBL" id="KAL3076243.1"/>
    </source>
</evidence>
<feature type="compositionally biased region" description="Basic and acidic residues" evidence="1">
    <location>
        <begin position="54"/>
        <end position="70"/>
    </location>
</feature>
<evidence type="ECO:0000256" key="1">
    <source>
        <dbReference type="SAM" id="MobiDB-lite"/>
    </source>
</evidence>
<dbReference type="Proteomes" id="UP001620626">
    <property type="component" value="Unassembled WGS sequence"/>
</dbReference>
<comment type="caution">
    <text evidence="2">The sequence shown here is derived from an EMBL/GenBank/DDBJ whole genome shotgun (WGS) entry which is preliminary data.</text>
</comment>
<gene>
    <name evidence="2" type="ORF">niasHT_038738</name>
</gene>
<feature type="region of interest" description="Disordered" evidence="1">
    <location>
        <begin position="1"/>
        <end position="100"/>
    </location>
</feature>
<feature type="compositionally biased region" description="Basic residues" evidence="1">
    <location>
        <begin position="7"/>
        <end position="22"/>
    </location>
</feature>
<proteinExistence type="predicted"/>
<accession>A0ABD2IAK0</accession>
<evidence type="ECO:0000313" key="3">
    <source>
        <dbReference type="Proteomes" id="UP001620626"/>
    </source>
</evidence>